<dbReference type="GO" id="GO:0005930">
    <property type="term" value="C:axoneme"/>
    <property type="evidence" value="ECO:0007669"/>
    <property type="project" value="UniProtKB-SubCell"/>
</dbReference>
<dbReference type="GO" id="GO:0005829">
    <property type="term" value="C:cytosol"/>
    <property type="evidence" value="ECO:0007669"/>
    <property type="project" value="TreeGrafter"/>
</dbReference>
<reference evidence="5" key="1">
    <citation type="submission" date="2020-11" db="EMBL/GenBank/DDBJ databases">
        <title>Chlorella ohadii genome sequencing and assembly.</title>
        <authorList>
            <person name="Murik O."/>
            <person name="Treves H."/>
            <person name="Kedem I."/>
            <person name="Shotland Y."/>
            <person name="Kaplan A."/>
        </authorList>
    </citation>
    <scope>NUCLEOTIDE SEQUENCE</scope>
    <source>
        <strain evidence="5">1</strain>
    </source>
</reference>
<dbReference type="EMBL" id="JADXDR010000035">
    <property type="protein sequence ID" value="KAI7843939.1"/>
    <property type="molecule type" value="Genomic_DNA"/>
</dbReference>
<sequence>MAWGAPRGIDDLVERVRRSDPTLASLCVLRMRRVDEDGCRSLAEALAASPSLRSLNLEGKGITAAGCRALKEAVAAHNASSGGSTSGGGGGSSGGLQELAVGRNSIGRDGLAALLAAFGSSLLSLDLSACDLAGDADLAPLAEALAAGSLPLLRTLRLDGNDLSGAAQLGDSLAAAAHSSSSSSSSSSGLQHLHLQRCGLDGSAAARLAAALPGSLATLDLSGNAIGSEGAAALAEALAAGAGRQLSKLVLCSCGLDDAGIAVLAAALGGSGEAAGGSAAADATGSSSSAAAGPAGAAAGIGLDLSANVAGPAAVAALAAAPLASLCLHDCQLGSNDAAGAAALSEQLATAGSFAQLADLDVSANHLEAAQLLSLLDALTQAPEAGGASATCPALRLLVIAANPGAASEEVSAAVERLQERRPGLDVVRRAADTGEGGLMDRPPMNGAC</sequence>
<proteinExistence type="predicted"/>
<keyword evidence="6" id="KW-1185">Reference proteome</keyword>
<keyword evidence="3" id="KW-0433">Leucine-rich repeat</keyword>
<dbReference type="AlphaFoldDB" id="A0AAD5DWX8"/>
<dbReference type="InterPro" id="IPR027038">
    <property type="entry name" value="RanGap"/>
</dbReference>
<dbReference type="InterPro" id="IPR001611">
    <property type="entry name" value="Leu-rich_rpt"/>
</dbReference>
<dbReference type="GO" id="GO:0031267">
    <property type="term" value="F:small GTPase binding"/>
    <property type="evidence" value="ECO:0007669"/>
    <property type="project" value="TreeGrafter"/>
</dbReference>
<evidence type="ECO:0000313" key="6">
    <source>
        <dbReference type="Proteomes" id="UP001205105"/>
    </source>
</evidence>
<dbReference type="Gene3D" id="3.80.10.10">
    <property type="entry name" value="Ribonuclease Inhibitor"/>
    <property type="match status" value="3"/>
</dbReference>
<evidence type="ECO:0000313" key="5">
    <source>
        <dbReference type="EMBL" id="KAI7843939.1"/>
    </source>
</evidence>
<dbReference type="SMART" id="SM00368">
    <property type="entry name" value="LRR_RI"/>
    <property type="match status" value="8"/>
</dbReference>
<comment type="caution">
    <text evidence="5">The sequence shown here is derived from an EMBL/GenBank/DDBJ whole genome shotgun (WGS) entry which is preliminary data.</text>
</comment>
<dbReference type="InterPro" id="IPR032675">
    <property type="entry name" value="LRR_dom_sf"/>
</dbReference>
<dbReference type="GO" id="GO:0048471">
    <property type="term" value="C:perinuclear region of cytoplasm"/>
    <property type="evidence" value="ECO:0007669"/>
    <property type="project" value="TreeGrafter"/>
</dbReference>
<evidence type="ECO:0000256" key="1">
    <source>
        <dbReference type="ARBA" id="ARBA00004430"/>
    </source>
</evidence>
<dbReference type="GO" id="GO:0006913">
    <property type="term" value="P:nucleocytoplasmic transport"/>
    <property type="evidence" value="ECO:0007669"/>
    <property type="project" value="TreeGrafter"/>
</dbReference>
<protein>
    <submittedName>
        <fullName evidence="5">Uncharacterized protein</fullName>
    </submittedName>
</protein>
<evidence type="ECO:0000256" key="4">
    <source>
        <dbReference type="ARBA" id="ARBA00022737"/>
    </source>
</evidence>
<evidence type="ECO:0000256" key="3">
    <source>
        <dbReference type="ARBA" id="ARBA00022614"/>
    </source>
</evidence>
<accession>A0AAD5DWX8</accession>
<dbReference type="PANTHER" id="PTHR24113">
    <property type="entry name" value="RAN GTPASE-ACTIVATING PROTEIN 1"/>
    <property type="match status" value="1"/>
</dbReference>
<keyword evidence="2" id="KW-0343">GTPase activation</keyword>
<keyword evidence="4" id="KW-0677">Repeat</keyword>
<comment type="subcellular location">
    <subcellularLocation>
        <location evidence="1">Cytoplasm</location>
        <location evidence="1">Cytoskeleton</location>
        <location evidence="1">Cilium axoneme</location>
    </subcellularLocation>
</comment>
<dbReference type="PANTHER" id="PTHR24113:SF12">
    <property type="entry name" value="RAN GTPASE-ACTIVATING PROTEIN 1"/>
    <property type="match status" value="1"/>
</dbReference>
<dbReference type="GO" id="GO:0005634">
    <property type="term" value="C:nucleus"/>
    <property type="evidence" value="ECO:0007669"/>
    <property type="project" value="TreeGrafter"/>
</dbReference>
<evidence type="ECO:0000256" key="2">
    <source>
        <dbReference type="ARBA" id="ARBA00022468"/>
    </source>
</evidence>
<dbReference type="Pfam" id="PF13516">
    <property type="entry name" value="LRR_6"/>
    <property type="match status" value="1"/>
</dbReference>
<gene>
    <name evidence="5" type="ORF">COHA_002477</name>
</gene>
<name>A0AAD5DWX8_9CHLO</name>
<organism evidence="5 6">
    <name type="scientific">Chlorella ohadii</name>
    <dbReference type="NCBI Taxonomy" id="2649997"/>
    <lineage>
        <taxon>Eukaryota</taxon>
        <taxon>Viridiplantae</taxon>
        <taxon>Chlorophyta</taxon>
        <taxon>core chlorophytes</taxon>
        <taxon>Trebouxiophyceae</taxon>
        <taxon>Chlorellales</taxon>
        <taxon>Chlorellaceae</taxon>
        <taxon>Chlorella clade</taxon>
        <taxon>Chlorella</taxon>
    </lineage>
</organism>
<dbReference type="Proteomes" id="UP001205105">
    <property type="component" value="Unassembled WGS sequence"/>
</dbReference>
<dbReference type="SUPFAM" id="SSF52047">
    <property type="entry name" value="RNI-like"/>
    <property type="match status" value="1"/>
</dbReference>
<dbReference type="GO" id="GO:0005096">
    <property type="term" value="F:GTPase activator activity"/>
    <property type="evidence" value="ECO:0007669"/>
    <property type="project" value="UniProtKB-KW"/>
</dbReference>